<dbReference type="PANTHER" id="PTHR43485:SF1">
    <property type="entry name" value="FORMATE HYDROGENLYASE SUBUNIT 5-RELATED"/>
    <property type="match status" value="1"/>
</dbReference>
<dbReference type="InterPro" id="IPR001135">
    <property type="entry name" value="NADH_Q_OxRdtase_suD"/>
</dbReference>
<dbReference type="InterPro" id="IPR052197">
    <property type="entry name" value="ComplexI_49kDa-like"/>
</dbReference>
<comment type="caution">
    <text evidence="3">The sequence shown here is derived from an EMBL/GenBank/DDBJ whole genome shotgun (WGS) entry which is preliminary data.</text>
</comment>
<gene>
    <name evidence="3" type="ORF">B2A_03806</name>
</gene>
<evidence type="ECO:0000256" key="1">
    <source>
        <dbReference type="ARBA" id="ARBA00023002"/>
    </source>
</evidence>
<dbReference type="EMBL" id="AUZZ01002536">
    <property type="protein sequence ID" value="EQD59764.1"/>
    <property type="molecule type" value="Genomic_DNA"/>
</dbReference>
<evidence type="ECO:0000259" key="2">
    <source>
        <dbReference type="Pfam" id="PF00346"/>
    </source>
</evidence>
<keyword evidence="1 3" id="KW-0560">Oxidoreductase</keyword>
<proteinExistence type="predicted"/>
<sequence>HALAEESLRLIARTFGHRWAFGAFASESPLRRLGPDDRRALGDRLREFDREFGSLWELFLSSRTFIDRIQSTATVSRADALRWGAVGPTLRASGVAWDDRLRAPTPPYTDLFVPLAQGREGDALARVMVRQEEIRSSLLLVGADAGSLVERARGRVRAA</sequence>
<dbReference type="AlphaFoldDB" id="T1C390"/>
<feature type="non-terminal residue" evidence="3">
    <location>
        <position position="1"/>
    </location>
</feature>
<dbReference type="InterPro" id="IPR029014">
    <property type="entry name" value="NiFe-Hase_large"/>
</dbReference>
<reference evidence="3" key="2">
    <citation type="journal article" date="2014" name="ISME J.">
        <title>Microbial stratification in low pH oxic and suboxic macroscopic growths along an acid mine drainage.</title>
        <authorList>
            <person name="Mendez-Garcia C."/>
            <person name="Mesa V."/>
            <person name="Sprenger R.R."/>
            <person name="Richter M."/>
            <person name="Diez M.S."/>
            <person name="Solano J."/>
            <person name="Bargiela R."/>
            <person name="Golyshina O.V."/>
            <person name="Manteca A."/>
            <person name="Ramos J.L."/>
            <person name="Gallego J.R."/>
            <person name="Llorente I."/>
            <person name="Martins Dos Santos V.A."/>
            <person name="Jensen O.N."/>
            <person name="Pelaez A.I."/>
            <person name="Sanchez J."/>
            <person name="Ferrer M."/>
        </authorList>
    </citation>
    <scope>NUCLEOTIDE SEQUENCE</scope>
</reference>
<dbReference type="PANTHER" id="PTHR43485">
    <property type="entry name" value="HYDROGENASE-4 COMPONENT G"/>
    <property type="match status" value="1"/>
</dbReference>
<dbReference type="EC" id="1.6.5.-" evidence="3"/>
<accession>T1C390</accession>
<evidence type="ECO:0000313" key="3">
    <source>
        <dbReference type="EMBL" id="EQD59764.1"/>
    </source>
</evidence>
<dbReference type="Gene3D" id="1.10.645.10">
    <property type="entry name" value="Cytochrome-c3 Hydrogenase, chain B"/>
    <property type="match status" value="1"/>
</dbReference>
<organism evidence="3">
    <name type="scientific">mine drainage metagenome</name>
    <dbReference type="NCBI Taxonomy" id="410659"/>
    <lineage>
        <taxon>unclassified sequences</taxon>
        <taxon>metagenomes</taxon>
        <taxon>ecological metagenomes</taxon>
    </lineage>
</organism>
<name>T1C390_9ZZZZ</name>
<dbReference type="GO" id="GO:0048038">
    <property type="term" value="F:quinone binding"/>
    <property type="evidence" value="ECO:0007669"/>
    <property type="project" value="InterPro"/>
</dbReference>
<feature type="domain" description="NADH-quinone oxidoreductase subunit D" evidence="2">
    <location>
        <begin position="39"/>
        <end position="141"/>
    </location>
</feature>
<dbReference type="GO" id="GO:0051287">
    <property type="term" value="F:NAD binding"/>
    <property type="evidence" value="ECO:0007669"/>
    <property type="project" value="InterPro"/>
</dbReference>
<dbReference type="SUPFAM" id="SSF56762">
    <property type="entry name" value="HydB/Nqo4-like"/>
    <property type="match status" value="1"/>
</dbReference>
<protein>
    <submittedName>
        <fullName evidence="3">NADH-quinone oxidoreductase, subunit D domain protein</fullName>
        <ecNumber evidence="3">1.6.5.-</ecNumber>
    </submittedName>
</protein>
<dbReference type="Pfam" id="PF00346">
    <property type="entry name" value="Complex1_49kDa"/>
    <property type="match status" value="1"/>
</dbReference>
<feature type="non-terminal residue" evidence="3">
    <location>
        <position position="159"/>
    </location>
</feature>
<dbReference type="GO" id="GO:0016651">
    <property type="term" value="F:oxidoreductase activity, acting on NAD(P)H"/>
    <property type="evidence" value="ECO:0007669"/>
    <property type="project" value="InterPro"/>
</dbReference>
<reference evidence="3" key="1">
    <citation type="submission" date="2013-08" db="EMBL/GenBank/DDBJ databases">
        <authorList>
            <person name="Mendez C."/>
            <person name="Richter M."/>
            <person name="Ferrer M."/>
            <person name="Sanchez J."/>
        </authorList>
    </citation>
    <scope>NUCLEOTIDE SEQUENCE</scope>
</reference>